<sequence length="83" mass="8738">MGWSGCSEIYSRPLNDNGLATELSTEANVDAGVPCTKHFILYGQETNRTGGMGSMDGGTGDPGGWRLAALEIPSPLHSVTRAR</sequence>
<reference evidence="1 2" key="1">
    <citation type="submission" date="2019-04" db="EMBL/GenBank/DDBJ databases">
        <title>Aspergillus burnettii sp. nov., novel species from soil in southeast Queensland.</title>
        <authorList>
            <person name="Gilchrist C.L.M."/>
            <person name="Pitt J.I."/>
            <person name="Lange L."/>
            <person name="Lacey H.J."/>
            <person name="Vuong D."/>
            <person name="Midgley D.J."/>
            <person name="Greenfield P."/>
            <person name="Bradbury M."/>
            <person name="Lacey E."/>
            <person name="Busk P.K."/>
            <person name="Pilgaard B."/>
            <person name="Chooi Y.H."/>
            <person name="Piggott A.M."/>
        </authorList>
    </citation>
    <scope>NUCLEOTIDE SEQUENCE [LARGE SCALE GENOMIC DNA]</scope>
    <source>
        <strain evidence="1 2">FRR 5400</strain>
    </source>
</reference>
<evidence type="ECO:0000313" key="1">
    <source>
        <dbReference type="EMBL" id="KAF5862291.1"/>
    </source>
</evidence>
<dbReference type="AlphaFoldDB" id="A0A5N6FDR2"/>
<name>A0A5N6FDR2_PETAA</name>
<gene>
    <name evidence="1" type="ORF">ETB97_011815</name>
</gene>
<protein>
    <submittedName>
        <fullName evidence="1">Uncharacterized protein</fullName>
    </submittedName>
</protein>
<accession>A0A8H6E7I2</accession>
<accession>A0A5N6FDR2</accession>
<organism evidence="1 2">
    <name type="scientific">Petromyces alliaceus</name>
    <name type="common">Aspergillus alliaceus</name>
    <dbReference type="NCBI Taxonomy" id="209559"/>
    <lineage>
        <taxon>Eukaryota</taxon>
        <taxon>Fungi</taxon>
        <taxon>Dikarya</taxon>
        <taxon>Ascomycota</taxon>
        <taxon>Pezizomycotina</taxon>
        <taxon>Eurotiomycetes</taxon>
        <taxon>Eurotiomycetidae</taxon>
        <taxon>Eurotiales</taxon>
        <taxon>Aspergillaceae</taxon>
        <taxon>Aspergillus</taxon>
        <taxon>Aspergillus subgen. Circumdati</taxon>
    </lineage>
</organism>
<comment type="caution">
    <text evidence="1">The sequence shown here is derived from an EMBL/GenBank/DDBJ whole genome shotgun (WGS) entry which is preliminary data.</text>
</comment>
<dbReference type="Proteomes" id="UP000541154">
    <property type="component" value="Unassembled WGS sequence"/>
</dbReference>
<proteinExistence type="predicted"/>
<dbReference type="EMBL" id="SPNV01000077">
    <property type="protein sequence ID" value="KAF5862291.1"/>
    <property type="molecule type" value="Genomic_DNA"/>
</dbReference>
<keyword evidence="2" id="KW-1185">Reference proteome</keyword>
<evidence type="ECO:0000313" key="2">
    <source>
        <dbReference type="Proteomes" id="UP000541154"/>
    </source>
</evidence>